<dbReference type="PANTHER" id="PTHR43180:SF33">
    <property type="entry name" value="15-HYDROXYPROSTAGLANDIN DEHYDROGENASE [NAD(+)]-LIKE"/>
    <property type="match status" value="1"/>
</dbReference>
<dbReference type="SUPFAM" id="SSF51735">
    <property type="entry name" value="NAD(P)-binding Rossmann-fold domains"/>
    <property type="match status" value="1"/>
</dbReference>
<organism evidence="3 4">
    <name type="scientific">Polaromonas aquatica</name>
    <dbReference type="NCBI Taxonomy" id="332657"/>
    <lineage>
        <taxon>Bacteria</taxon>
        <taxon>Pseudomonadati</taxon>
        <taxon>Pseudomonadota</taxon>
        <taxon>Betaproteobacteria</taxon>
        <taxon>Burkholderiales</taxon>
        <taxon>Comamonadaceae</taxon>
        <taxon>Polaromonas</taxon>
    </lineage>
</organism>
<reference evidence="4" key="1">
    <citation type="journal article" date="2019" name="Int. J. Syst. Evol. Microbiol.">
        <title>The Global Catalogue of Microorganisms (GCM) 10K type strain sequencing project: providing services to taxonomists for standard genome sequencing and annotation.</title>
        <authorList>
            <consortium name="The Broad Institute Genomics Platform"/>
            <consortium name="The Broad Institute Genome Sequencing Center for Infectious Disease"/>
            <person name="Wu L."/>
            <person name="Ma J."/>
        </authorList>
    </citation>
    <scope>NUCLEOTIDE SEQUENCE [LARGE SCALE GENOMIC DNA]</scope>
    <source>
        <strain evidence="4">CCUG 39402</strain>
    </source>
</reference>
<dbReference type="PRINTS" id="PR00080">
    <property type="entry name" value="SDRFAMILY"/>
</dbReference>
<dbReference type="EMBL" id="JBHSRS010000084">
    <property type="protein sequence ID" value="MFC6283804.1"/>
    <property type="molecule type" value="Genomic_DNA"/>
</dbReference>
<dbReference type="InterPro" id="IPR020904">
    <property type="entry name" value="Sc_DH/Rdtase_CS"/>
</dbReference>
<dbReference type="PANTHER" id="PTHR43180">
    <property type="entry name" value="3-OXOACYL-(ACYL-CARRIER-PROTEIN) REDUCTASE (AFU_ORTHOLOGUE AFUA_6G11210)"/>
    <property type="match status" value="1"/>
</dbReference>
<protein>
    <submittedName>
        <fullName evidence="3">SDR family NAD(P)-dependent oxidoreductase</fullName>
        <ecNumber evidence="3">1.1.1.-</ecNumber>
    </submittedName>
</protein>
<dbReference type="PRINTS" id="PR00081">
    <property type="entry name" value="GDHRDH"/>
</dbReference>
<dbReference type="Gene3D" id="3.40.50.720">
    <property type="entry name" value="NAD(P)-binding Rossmann-like Domain"/>
    <property type="match status" value="1"/>
</dbReference>
<comment type="similarity">
    <text evidence="1">Belongs to the short-chain dehydrogenases/reductases (SDR) family.</text>
</comment>
<dbReference type="RefSeq" id="WP_371439580.1">
    <property type="nucleotide sequence ID" value="NZ_JBHSRS010000084.1"/>
</dbReference>
<evidence type="ECO:0000313" key="3">
    <source>
        <dbReference type="EMBL" id="MFC6283804.1"/>
    </source>
</evidence>
<dbReference type="PROSITE" id="PS00061">
    <property type="entry name" value="ADH_SHORT"/>
    <property type="match status" value="1"/>
</dbReference>
<dbReference type="GO" id="GO:0016491">
    <property type="term" value="F:oxidoreductase activity"/>
    <property type="evidence" value="ECO:0007669"/>
    <property type="project" value="UniProtKB-KW"/>
</dbReference>
<comment type="caution">
    <text evidence="3">The sequence shown here is derived from an EMBL/GenBank/DDBJ whole genome shotgun (WGS) entry which is preliminary data.</text>
</comment>
<gene>
    <name evidence="3" type="ORF">ACFQND_21455</name>
</gene>
<sequence>MKRLEQRVALVTGAASGLGEATVRRFHEEGARVAVADINEARGRALVAELGEATFFVRCDHTSRADCINAVQETVARFGQLDILHNNAGGPFAGAFESADDETLERVMNVNLMGVLKMTQAALPALRESAAKKPGGAAILFTSSLQGLKARPNYSIYTVAKHGIVGLVKSLALELAQANIRVNAVCPTVTETPMLEKFLPGMADNKEEARARFRASIPLGRMPEPVDTANALLFLASDEARMITGVALAIDGGQCAG</sequence>
<dbReference type="Pfam" id="PF13561">
    <property type="entry name" value="adh_short_C2"/>
    <property type="match status" value="1"/>
</dbReference>
<dbReference type="EC" id="1.1.1.-" evidence="3"/>
<dbReference type="InterPro" id="IPR036291">
    <property type="entry name" value="NAD(P)-bd_dom_sf"/>
</dbReference>
<keyword evidence="2 3" id="KW-0560">Oxidoreductase</keyword>
<evidence type="ECO:0000313" key="4">
    <source>
        <dbReference type="Proteomes" id="UP001596270"/>
    </source>
</evidence>
<dbReference type="NCBIfam" id="NF005559">
    <property type="entry name" value="PRK07231.1"/>
    <property type="match status" value="1"/>
</dbReference>
<dbReference type="InterPro" id="IPR002347">
    <property type="entry name" value="SDR_fam"/>
</dbReference>
<name>A0ABW1U1M5_9BURK</name>
<dbReference type="Proteomes" id="UP001596270">
    <property type="component" value="Unassembled WGS sequence"/>
</dbReference>
<keyword evidence="4" id="KW-1185">Reference proteome</keyword>
<evidence type="ECO:0000256" key="2">
    <source>
        <dbReference type="ARBA" id="ARBA00023002"/>
    </source>
</evidence>
<evidence type="ECO:0000256" key="1">
    <source>
        <dbReference type="ARBA" id="ARBA00006484"/>
    </source>
</evidence>
<accession>A0ABW1U1M5</accession>
<proteinExistence type="inferred from homology"/>